<dbReference type="InterPro" id="IPR036875">
    <property type="entry name" value="Znf_CCHC_sf"/>
</dbReference>
<dbReference type="Proteomes" id="UP000760860">
    <property type="component" value="Unassembled WGS sequence"/>
</dbReference>
<dbReference type="Gene3D" id="4.10.60.10">
    <property type="entry name" value="Zinc finger, CCHC-type"/>
    <property type="match status" value="1"/>
</dbReference>
<dbReference type="Proteomes" id="UP000736787">
    <property type="component" value="Unassembled WGS sequence"/>
</dbReference>
<protein>
    <recommendedName>
        <fullName evidence="2">CCHC-type domain-containing protein</fullName>
    </recommendedName>
</protein>
<dbReference type="SMART" id="SM00343">
    <property type="entry name" value="ZnF_C2HC"/>
    <property type="match status" value="1"/>
</dbReference>
<evidence type="ECO:0000259" key="2">
    <source>
        <dbReference type="PROSITE" id="PS50158"/>
    </source>
</evidence>
<proteinExistence type="predicted"/>
<dbReference type="SUPFAM" id="SSF50630">
    <property type="entry name" value="Acid proteases"/>
    <property type="match status" value="1"/>
</dbReference>
<dbReference type="SUPFAM" id="SSF57756">
    <property type="entry name" value="Retrovirus zinc finger-like domains"/>
    <property type="match status" value="1"/>
</dbReference>
<evidence type="ECO:0000313" key="5">
    <source>
        <dbReference type="EMBL" id="KAG3208567.1"/>
    </source>
</evidence>
<evidence type="ECO:0000313" key="6">
    <source>
        <dbReference type="Proteomes" id="UP000736787"/>
    </source>
</evidence>
<evidence type="ECO:0000313" key="3">
    <source>
        <dbReference type="EMBL" id="KAG2904946.1"/>
    </source>
</evidence>
<dbReference type="PROSITE" id="PS50158">
    <property type="entry name" value="ZF_CCHC"/>
    <property type="match status" value="1"/>
</dbReference>
<dbReference type="EMBL" id="RCML01001355">
    <property type="protein sequence ID" value="KAG2963256.1"/>
    <property type="molecule type" value="Genomic_DNA"/>
</dbReference>
<dbReference type="GO" id="GO:0003676">
    <property type="term" value="F:nucleic acid binding"/>
    <property type="evidence" value="ECO:0007669"/>
    <property type="project" value="InterPro"/>
</dbReference>
<dbReference type="InterPro" id="IPR001878">
    <property type="entry name" value="Znf_CCHC"/>
</dbReference>
<dbReference type="CDD" id="cd00303">
    <property type="entry name" value="retropepsin_like"/>
    <property type="match status" value="1"/>
</dbReference>
<sequence length="219" mass="24037">MKLGLAEQQDIRCYGCGRLGHMKRACPAGGQRNQFPPRPLACAGDVHYGDLAPENLCTLESEKGSGGLNVVHARVRGNELPFRVLIDSGASKNFAHHQTVASNSNKLTDALRESKGKGTVSVQLADEKVITVPRIHMDLAVKLEDFDSSEQFTVLEMDKYDLILGMSWLEKHKPWIDWRGKAIGASRPAVSDRALVSHVPTSVQNWAARKGRRDAVASK</sequence>
<dbReference type="AlphaFoldDB" id="A0A8T1BMA2"/>
<keyword evidence="1" id="KW-0863">Zinc-finger</keyword>
<comment type="caution">
    <text evidence="3">The sequence shown here is derived from an EMBL/GenBank/DDBJ whole genome shotgun (WGS) entry which is preliminary data.</text>
</comment>
<evidence type="ECO:0000256" key="1">
    <source>
        <dbReference type="PROSITE-ProRule" id="PRU00047"/>
    </source>
</evidence>
<evidence type="ECO:0000313" key="4">
    <source>
        <dbReference type="EMBL" id="KAG2963256.1"/>
    </source>
</evidence>
<dbReference type="InterPro" id="IPR021109">
    <property type="entry name" value="Peptidase_aspartic_dom_sf"/>
</dbReference>
<dbReference type="PANTHER" id="PTHR15503">
    <property type="entry name" value="LDOC1 RELATED"/>
    <property type="match status" value="1"/>
</dbReference>
<reference evidence="3" key="1">
    <citation type="submission" date="2018-10" db="EMBL/GenBank/DDBJ databases">
        <title>Effector identification in a new, highly contiguous assembly of the strawberry crown rot pathogen Phytophthora cactorum.</title>
        <authorList>
            <person name="Armitage A.D."/>
            <person name="Nellist C.F."/>
            <person name="Bates H."/>
            <person name="Vickerstaff R.J."/>
            <person name="Harrison R.J."/>
        </authorList>
    </citation>
    <scope>NUCLEOTIDE SEQUENCE</scope>
    <source>
        <strain evidence="3">4040</strain>
        <strain evidence="4">P415</strain>
        <strain evidence="5">P421</strain>
    </source>
</reference>
<dbReference type="Gene3D" id="2.40.70.10">
    <property type="entry name" value="Acid Proteases"/>
    <property type="match status" value="1"/>
</dbReference>
<gene>
    <name evidence="3" type="ORF">PC117_g20871</name>
    <name evidence="4" type="ORF">PC118_g20987</name>
    <name evidence="5" type="ORF">PC129_g20406</name>
</gene>
<dbReference type="Pfam" id="PF00098">
    <property type="entry name" value="zf-CCHC"/>
    <property type="match status" value="1"/>
</dbReference>
<name>A0A8T1BMA2_9STRA</name>
<feature type="domain" description="CCHC-type" evidence="2">
    <location>
        <begin position="12"/>
        <end position="27"/>
    </location>
</feature>
<accession>A0A8T1BMA2</accession>
<organism evidence="3 6">
    <name type="scientific">Phytophthora cactorum</name>
    <dbReference type="NCBI Taxonomy" id="29920"/>
    <lineage>
        <taxon>Eukaryota</taxon>
        <taxon>Sar</taxon>
        <taxon>Stramenopiles</taxon>
        <taxon>Oomycota</taxon>
        <taxon>Peronosporomycetes</taxon>
        <taxon>Peronosporales</taxon>
        <taxon>Peronosporaceae</taxon>
        <taxon>Phytophthora</taxon>
    </lineage>
</organism>
<dbReference type="GO" id="GO:0008270">
    <property type="term" value="F:zinc ion binding"/>
    <property type="evidence" value="ECO:0007669"/>
    <property type="project" value="UniProtKB-KW"/>
</dbReference>
<keyword evidence="1" id="KW-0479">Metal-binding</keyword>
<keyword evidence="1" id="KW-0862">Zinc</keyword>
<dbReference type="EMBL" id="RCMV01001445">
    <property type="protein sequence ID" value="KAG3208567.1"/>
    <property type="molecule type" value="Genomic_DNA"/>
</dbReference>
<dbReference type="Proteomes" id="UP000697107">
    <property type="component" value="Unassembled WGS sequence"/>
</dbReference>
<dbReference type="InterPro" id="IPR032567">
    <property type="entry name" value="RTL1-rel"/>
</dbReference>
<dbReference type="EMBL" id="RCMK01001004">
    <property type="protein sequence ID" value="KAG2904946.1"/>
    <property type="molecule type" value="Genomic_DNA"/>
</dbReference>
<dbReference type="Pfam" id="PF08284">
    <property type="entry name" value="RVP_2"/>
    <property type="match status" value="1"/>
</dbReference>